<evidence type="ECO:0000313" key="2">
    <source>
        <dbReference type="Proteomes" id="UP000076761"/>
    </source>
</evidence>
<proteinExistence type="predicted"/>
<organism evidence="1 2">
    <name type="scientific">Neolentinus lepideus HHB14362 ss-1</name>
    <dbReference type="NCBI Taxonomy" id="1314782"/>
    <lineage>
        <taxon>Eukaryota</taxon>
        <taxon>Fungi</taxon>
        <taxon>Dikarya</taxon>
        <taxon>Basidiomycota</taxon>
        <taxon>Agaricomycotina</taxon>
        <taxon>Agaricomycetes</taxon>
        <taxon>Gloeophyllales</taxon>
        <taxon>Gloeophyllaceae</taxon>
        <taxon>Neolentinus</taxon>
    </lineage>
</organism>
<dbReference type="Proteomes" id="UP000076761">
    <property type="component" value="Unassembled WGS sequence"/>
</dbReference>
<protein>
    <submittedName>
        <fullName evidence="1">Uncharacterized protein</fullName>
    </submittedName>
</protein>
<dbReference type="EMBL" id="KV425556">
    <property type="protein sequence ID" value="KZT28842.1"/>
    <property type="molecule type" value="Genomic_DNA"/>
</dbReference>
<sequence length="60" mass="6683">MRKHEPSAQRGQVLGETRGTRLPVEVRLVVVWSIIVKLPLAVLDVDSFTFLNSLPTVVTL</sequence>
<gene>
    <name evidence="1" type="ORF">NEOLEDRAFT_1129096</name>
</gene>
<dbReference type="AlphaFoldDB" id="A0A165UXE0"/>
<name>A0A165UXE0_9AGAM</name>
<evidence type="ECO:0000313" key="1">
    <source>
        <dbReference type="EMBL" id="KZT28842.1"/>
    </source>
</evidence>
<reference evidence="1 2" key="1">
    <citation type="journal article" date="2016" name="Mol. Biol. Evol.">
        <title>Comparative Genomics of Early-Diverging Mushroom-Forming Fungi Provides Insights into the Origins of Lignocellulose Decay Capabilities.</title>
        <authorList>
            <person name="Nagy L.G."/>
            <person name="Riley R."/>
            <person name="Tritt A."/>
            <person name="Adam C."/>
            <person name="Daum C."/>
            <person name="Floudas D."/>
            <person name="Sun H."/>
            <person name="Yadav J.S."/>
            <person name="Pangilinan J."/>
            <person name="Larsson K.H."/>
            <person name="Matsuura K."/>
            <person name="Barry K."/>
            <person name="Labutti K."/>
            <person name="Kuo R."/>
            <person name="Ohm R.A."/>
            <person name="Bhattacharya S.S."/>
            <person name="Shirouzu T."/>
            <person name="Yoshinaga Y."/>
            <person name="Martin F.M."/>
            <person name="Grigoriev I.V."/>
            <person name="Hibbett D.S."/>
        </authorList>
    </citation>
    <scope>NUCLEOTIDE SEQUENCE [LARGE SCALE GENOMIC DNA]</scope>
    <source>
        <strain evidence="1 2">HHB14362 ss-1</strain>
    </source>
</reference>
<keyword evidence="2" id="KW-1185">Reference proteome</keyword>
<accession>A0A165UXE0</accession>
<dbReference type="InParanoid" id="A0A165UXE0"/>